<comment type="similarity">
    <text evidence="1">Belongs to the Lgt family.</text>
</comment>
<feature type="compositionally biased region" description="Acidic residues" evidence="7">
    <location>
        <begin position="300"/>
        <end position="311"/>
    </location>
</feature>
<evidence type="ECO:0000256" key="1">
    <source>
        <dbReference type="ARBA" id="ARBA00007150"/>
    </source>
</evidence>
<dbReference type="PANTHER" id="PTHR30589">
    <property type="entry name" value="PROLIPOPROTEIN DIACYLGLYCERYL TRANSFERASE"/>
    <property type="match status" value="1"/>
</dbReference>
<name>A0A1H1TXU6_9MICO</name>
<feature type="transmembrane region" description="Helical" evidence="8">
    <location>
        <begin position="198"/>
        <end position="220"/>
    </location>
</feature>
<evidence type="ECO:0000256" key="6">
    <source>
        <dbReference type="ARBA" id="ARBA00023136"/>
    </source>
</evidence>
<evidence type="ECO:0000256" key="7">
    <source>
        <dbReference type="SAM" id="MobiDB-lite"/>
    </source>
</evidence>
<dbReference type="GO" id="GO:0008961">
    <property type="term" value="F:phosphatidylglycerol-prolipoprotein diacylglyceryl transferase activity"/>
    <property type="evidence" value="ECO:0007669"/>
    <property type="project" value="InterPro"/>
</dbReference>
<keyword evidence="6 8" id="KW-0472">Membrane</keyword>
<keyword evidence="5 8" id="KW-1133">Transmembrane helix</keyword>
<feature type="transmembrane region" description="Helical" evidence="8">
    <location>
        <begin position="108"/>
        <end position="129"/>
    </location>
</feature>
<dbReference type="Proteomes" id="UP000199597">
    <property type="component" value="Chromosome I"/>
</dbReference>
<feature type="transmembrane region" description="Helical" evidence="8">
    <location>
        <begin position="167"/>
        <end position="186"/>
    </location>
</feature>
<evidence type="ECO:0000256" key="2">
    <source>
        <dbReference type="ARBA" id="ARBA00022475"/>
    </source>
</evidence>
<reference evidence="10" key="1">
    <citation type="submission" date="2016-10" db="EMBL/GenBank/DDBJ databases">
        <authorList>
            <person name="Varghese N."/>
            <person name="Submissions S."/>
        </authorList>
    </citation>
    <scope>NUCLEOTIDE SEQUENCE [LARGE SCALE GENOMIC DNA]</scope>
    <source>
        <strain evidence="10">DSM 23676</strain>
    </source>
</reference>
<dbReference type="Pfam" id="PF01790">
    <property type="entry name" value="LGT"/>
    <property type="match status" value="2"/>
</dbReference>
<keyword evidence="2" id="KW-1003">Cell membrane</keyword>
<feature type="compositionally biased region" description="Low complexity" evidence="7">
    <location>
        <begin position="284"/>
        <end position="299"/>
    </location>
</feature>
<dbReference type="STRING" id="1136497.SAMN04489752_2181"/>
<organism evidence="9 10">
    <name type="scientific">Brevibacterium siliguriense</name>
    <dbReference type="NCBI Taxonomy" id="1136497"/>
    <lineage>
        <taxon>Bacteria</taxon>
        <taxon>Bacillati</taxon>
        <taxon>Actinomycetota</taxon>
        <taxon>Actinomycetes</taxon>
        <taxon>Micrococcales</taxon>
        <taxon>Brevibacteriaceae</taxon>
        <taxon>Brevibacterium</taxon>
    </lineage>
</organism>
<keyword evidence="9" id="KW-0449">Lipoprotein</keyword>
<feature type="compositionally biased region" description="Basic and acidic residues" evidence="7">
    <location>
        <begin position="344"/>
        <end position="354"/>
    </location>
</feature>
<dbReference type="GO" id="GO:0042158">
    <property type="term" value="P:lipoprotein biosynthetic process"/>
    <property type="evidence" value="ECO:0007669"/>
    <property type="project" value="InterPro"/>
</dbReference>
<evidence type="ECO:0000256" key="8">
    <source>
        <dbReference type="SAM" id="Phobius"/>
    </source>
</evidence>
<dbReference type="PANTHER" id="PTHR30589:SF0">
    <property type="entry name" value="PHOSPHATIDYLGLYCEROL--PROLIPOPROTEIN DIACYLGLYCERYL TRANSFERASE"/>
    <property type="match status" value="1"/>
</dbReference>
<dbReference type="GO" id="GO:0005886">
    <property type="term" value="C:plasma membrane"/>
    <property type="evidence" value="ECO:0007669"/>
    <property type="project" value="InterPro"/>
</dbReference>
<keyword evidence="4 8" id="KW-0812">Transmembrane</keyword>
<gene>
    <name evidence="9" type="ORF">SAMN04489752_2181</name>
</gene>
<evidence type="ECO:0000256" key="5">
    <source>
        <dbReference type="ARBA" id="ARBA00022989"/>
    </source>
</evidence>
<feature type="region of interest" description="Disordered" evidence="7">
    <location>
        <begin position="266"/>
        <end position="314"/>
    </location>
</feature>
<dbReference type="AlphaFoldDB" id="A0A1H1TXU6"/>
<evidence type="ECO:0000313" key="10">
    <source>
        <dbReference type="Proteomes" id="UP000199597"/>
    </source>
</evidence>
<proteinExistence type="inferred from homology"/>
<feature type="transmembrane region" description="Helical" evidence="8">
    <location>
        <begin position="6"/>
        <end position="24"/>
    </location>
</feature>
<dbReference type="InterPro" id="IPR001640">
    <property type="entry name" value="Lgt"/>
</dbReference>
<evidence type="ECO:0000256" key="3">
    <source>
        <dbReference type="ARBA" id="ARBA00022679"/>
    </source>
</evidence>
<keyword evidence="3 9" id="KW-0808">Transferase</keyword>
<dbReference type="EMBL" id="LT629766">
    <property type="protein sequence ID" value="SDS65075.1"/>
    <property type="molecule type" value="Genomic_DNA"/>
</dbReference>
<keyword evidence="10" id="KW-1185">Reference proteome</keyword>
<feature type="transmembrane region" description="Helical" evidence="8">
    <location>
        <begin position="36"/>
        <end position="54"/>
    </location>
</feature>
<dbReference type="OrthoDB" id="871140at2"/>
<feature type="transmembrane region" description="Helical" evidence="8">
    <location>
        <begin position="74"/>
        <end position="96"/>
    </location>
</feature>
<feature type="region of interest" description="Disordered" evidence="7">
    <location>
        <begin position="333"/>
        <end position="354"/>
    </location>
</feature>
<evidence type="ECO:0000313" key="9">
    <source>
        <dbReference type="EMBL" id="SDS65075.1"/>
    </source>
</evidence>
<dbReference type="RefSeq" id="WP_092013578.1">
    <property type="nucleotide sequence ID" value="NZ_LT629766.1"/>
</dbReference>
<sequence length="354" mass="37964">MSFSPAWVIFTILGIGLAVWMTSIQWRARGGHRGDLWAIAVVGLPAAVIGGRLGHLISASDTYFGPDGSPLRALALWDGGFSFWGASILGFFAVWLLTRFQGIRFRPLLDSAAPGLILGHVAGAFSDWFDGRLELVMVVTESAWNLIACVVLIIVSKRLRLGYGQVFALYLCLFGLGRVLLEALRIGTPAAEDARLLLGLPLNLWTAILALLIGLGWLIVSRLRHRTYETGVYMHGSRTLLRRHRRGKHTFEINAPNIAEAAENSGAPLPSVARVADPDAQDGPRTAAPSDPASATAAADADESERDDESGLDLSGRHSFGFFGAVTSAISIVPDVRGKAGPAPRDESTRSSES</sequence>
<evidence type="ECO:0000256" key="4">
    <source>
        <dbReference type="ARBA" id="ARBA00022692"/>
    </source>
</evidence>
<protein>
    <submittedName>
        <fullName evidence="9">Prolipoprotein diacylglyceryltransferase</fullName>
    </submittedName>
</protein>
<accession>A0A1H1TXU6</accession>
<feature type="transmembrane region" description="Helical" evidence="8">
    <location>
        <begin position="135"/>
        <end position="155"/>
    </location>
</feature>